<reference evidence="1 2" key="2">
    <citation type="journal article" date="2009" name="PLoS ONE">
        <title>An integrated genetic and cytogenetic map of the cucumber genome.</title>
        <authorList>
            <person name="Ren Y."/>
            <person name="Zhang Z."/>
            <person name="Liu J."/>
            <person name="Staub J.E."/>
            <person name="Han Y."/>
            <person name="Cheng Z."/>
            <person name="Li X."/>
            <person name="Lu J."/>
            <person name="Miao H."/>
            <person name="Kang H."/>
            <person name="Xie B."/>
            <person name="Gu X."/>
            <person name="Wang X."/>
            <person name="Du Y."/>
            <person name="Jin W."/>
            <person name="Huang S."/>
        </authorList>
    </citation>
    <scope>NUCLEOTIDE SEQUENCE [LARGE SCALE GENOMIC DNA]</scope>
    <source>
        <strain evidence="2">cv. 9930</strain>
    </source>
</reference>
<dbReference type="PANTHER" id="PTHR12507">
    <property type="entry name" value="REDUCED GROWTH PHENOTYPE 1 RGP1, YEAST -RELATED"/>
    <property type="match status" value="1"/>
</dbReference>
<name>A0A0A0KVN2_CUCSA</name>
<evidence type="ECO:0000313" key="1">
    <source>
        <dbReference type="EMBL" id="KGN53670.1"/>
    </source>
</evidence>
<dbReference type="OMA" id="NHIVNAG"/>
<sequence>MFGSRFSIFGTGAAAADKVEKSAKSEFFPGLKLRSDKDVYRPGDPVVVTIEICSSVPQLDCSLLIERLRFEIIGLHKLDAQWFSTQKPIPGSKQRRGEHIFMDCSVQSIVSSQIISSGAMKSCKPMLLYAQHFCTSVVDMHAVHLNITHFTSWDCCSFSLIHRVRIF</sequence>
<dbReference type="STRING" id="3659.A0A0A0KVN2"/>
<dbReference type="Proteomes" id="UP000029981">
    <property type="component" value="Chromosome 4"/>
</dbReference>
<organism evidence="1 2">
    <name type="scientific">Cucumis sativus</name>
    <name type="common">Cucumber</name>
    <dbReference type="NCBI Taxonomy" id="3659"/>
    <lineage>
        <taxon>Eukaryota</taxon>
        <taxon>Viridiplantae</taxon>
        <taxon>Streptophyta</taxon>
        <taxon>Embryophyta</taxon>
        <taxon>Tracheophyta</taxon>
        <taxon>Spermatophyta</taxon>
        <taxon>Magnoliopsida</taxon>
        <taxon>eudicotyledons</taxon>
        <taxon>Gunneridae</taxon>
        <taxon>Pentapetalae</taxon>
        <taxon>rosids</taxon>
        <taxon>fabids</taxon>
        <taxon>Cucurbitales</taxon>
        <taxon>Cucurbitaceae</taxon>
        <taxon>Benincaseae</taxon>
        <taxon>Cucumis</taxon>
    </lineage>
</organism>
<accession>A0A0A0KVN2</accession>
<dbReference type="EMBL" id="CM002925">
    <property type="protein sequence ID" value="KGN53670.1"/>
    <property type="molecule type" value="Genomic_DNA"/>
</dbReference>
<protein>
    <submittedName>
        <fullName evidence="1">Uncharacterized protein</fullName>
    </submittedName>
</protein>
<reference evidence="1 2" key="1">
    <citation type="journal article" date="2009" name="Nat. Genet.">
        <title>The genome of the cucumber, Cucumis sativus L.</title>
        <authorList>
            <person name="Huang S."/>
            <person name="Li R."/>
            <person name="Zhang Z."/>
            <person name="Li L."/>
            <person name="Gu X."/>
            <person name="Fan W."/>
            <person name="Lucas W.J."/>
            <person name="Wang X."/>
            <person name="Xie B."/>
            <person name="Ni P."/>
            <person name="Ren Y."/>
            <person name="Zhu H."/>
            <person name="Li J."/>
            <person name="Lin K."/>
            <person name="Jin W."/>
            <person name="Fei Z."/>
            <person name="Li G."/>
            <person name="Staub J."/>
            <person name="Kilian A."/>
            <person name="van der Vossen E.A."/>
            <person name="Wu Y."/>
            <person name="Guo J."/>
            <person name="He J."/>
            <person name="Jia Z."/>
            <person name="Ren Y."/>
            <person name="Tian G."/>
            <person name="Lu Y."/>
            <person name="Ruan J."/>
            <person name="Qian W."/>
            <person name="Wang M."/>
            <person name="Huang Q."/>
            <person name="Li B."/>
            <person name="Xuan Z."/>
            <person name="Cao J."/>
            <person name="Asan"/>
            <person name="Wu Z."/>
            <person name="Zhang J."/>
            <person name="Cai Q."/>
            <person name="Bai Y."/>
            <person name="Zhao B."/>
            <person name="Han Y."/>
            <person name="Li Y."/>
            <person name="Li X."/>
            <person name="Wang S."/>
            <person name="Shi Q."/>
            <person name="Liu S."/>
            <person name="Cho W.K."/>
            <person name="Kim J.Y."/>
            <person name="Xu Y."/>
            <person name="Heller-Uszynska K."/>
            <person name="Miao H."/>
            <person name="Cheng Z."/>
            <person name="Zhang S."/>
            <person name="Wu J."/>
            <person name="Yang Y."/>
            <person name="Kang H."/>
            <person name="Li M."/>
            <person name="Liang H."/>
            <person name="Ren X."/>
            <person name="Shi Z."/>
            <person name="Wen M."/>
            <person name="Jian M."/>
            <person name="Yang H."/>
            <person name="Zhang G."/>
            <person name="Yang Z."/>
            <person name="Chen R."/>
            <person name="Liu S."/>
            <person name="Li J."/>
            <person name="Ma L."/>
            <person name="Liu H."/>
            <person name="Zhou Y."/>
            <person name="Zhao J."/>
            <person name="Fang X."/>
            <person name="Li G."/>
            <person name="Fang L."/>
            <person name="Li Y."/>
            <person name="Liu D."/>
            <person name="Zheng H."/>
            <person name="Zhang Y."/>
            <person name="Qin N."/>
            <person name="Li Z."/>
            <person name="Yang G."/>
            <person name="Yang S."/>
            <person name="Bolund L."/>
            <person name="Kristiansen K."/>
            <person name="Zheng H."/>
            <person name="Li S."/>
            <person name="Zhang X."/>
            <person name="Yang H."/>
            <person name="Wang J."/>
            <person name="Sun R."/>
            <person name="Zhang B."/>
            <person name="Jiang S."/>
            <person name="Wang J."/>
            <person name="Du Y."/>
            <person name="Li S."/>
        </authorList>
    </citation>
    <scope>NUCLEOTIDE SEQUENCE [LARGE SCALE GENOMIC DNA]</scope>
    <source>
        <strain evidence="2">cv. 9930</strain>
    </source>
</reference>
<dbReference type="Gramene" id="KGN53670">
    <property type="protein sequence ID" value="KGN53670"/>
    <property type="gene ID" value="Csa_4G099730"/>
</dbReference>
<evidence type="ECO:0000313" key="2">
    <source>
        <dbReference type="Proteomes" id="UP000029981"/>
    </source>
</evidence>
<dbReference type="InterPro" id="IPR014848">
    <property type="entry name" value="Rgp1"/>
</dbReference>
<dbReference type="AlphaFoldDB" id="A0A0A0KVN2"/>
<proteinExistence type="predicted"/>
<reference evidence="1 2" key="3">
    <citation type="journal article" date="2010" name="BMC Genomics">
        <title>Transcriptome sequencing and comparative analysis of cucumber flowers with different sex types.</title>
        <authorList>
            <person name="Guo S."/>
            <person name="Zheng Y."/>
            <person name="Joung J.G."/>
            <person name="Liu S."/>
            <person name="Zhang Z."/>
            <person name="Crasta O.R."/>
            <person name="Sobral B.W."/>
            <person name="Xu Y."/>
            <person name="Huang S."/>
            <person name="Fei Z."/>
        </authorList>
    </citation>
    <scope>NUCLEOTIDE SEQUENCE [LARGE SCALE GENOMIC DNA]</scope>
    <source>
        <strain evidence="2">cv. 9930</strain>
    </source>
</reference>
<reference evidence="1 2" key="4">
    <citation type="journal article" date="2011" name="BMC Genomics">
        <title>RNA-Seq improves annotation of protein-coding genes in the cucumber genome.</title>
        <authorList>
            <person name="Li Z."/>
            <person name="Zhang Z."/>
            <person name="Yan P."/>
            <person name="Huang S."/>
            <person name="Fei Z."/>
            <person name="Lin K."/>
        </authorList>
    </citation>
    <scope>NUCLEOTIDE SEQUENCE [LARGE SCALE GENOMIC DNA]</scope>
    <source>
        <strain evidence="2">cv. 9930</strain>
    </source>
</reference>
<dbReference type="eggNOG" id="KOG4469">
    <property type="taxonomic scope" value="Eukaryota"/>
</dbReference>
<gene>
    <name evidence="1" type="ORF">Csa_4G099730</name>
</gene>
<keyword evidence="2" id="KW-1185">Reference proteome</keyword>